<evidence type="ECO:0000256" key="6">
    <source>
        <dbReference type="ARBA" id="ARBA00022989"/>
    </source>
</evidence>
<reference evidence="11 12" key="1">
    <citation type="journal article" date="2010" name="Nature">
        <title>Genome sequence of the palaeopolyploid soybean.</title>
        <authorList>
            <person name="Schmutz J."/>
            <person name="Cannon S.B."/>
            <person name="Schlueter J."/>
            <person name="Ma J."/>
            <person name="Mitros T."/>
            <person name="Nelson W."/>
            <person name="Hyten D.L."/>
            <person name="Song Q."/>
            <person name="Thelen J.J."/>
            <person name="Cheng J."/>
            <person name="Xu D."/>
            <person name="Hellsten U."/>
            <person name="May G.D."/>
            <person name="Yu Y."/>
            <person name="Sakurai T."/>
            <person name="Umezawa T."/>
            <person name="Bhattacharyya M.K."/>
            <person name="Sandhu D."/>
            <person name="Valliyodan B."/>
            <person name="Lindquist E."/>
            <person name="Peto M."/>
            <person name="Grant D."/>
            <person name="Shu S."/>
            <person name="Goodstein D."/>
            <person name="Barry K."/>
            <person name="Futrell-Griggs M."/>
            <person name="Abernathy B."/>
            <person name="Du J."/>
            <person name="Tian Z."/>
            <person name="Zhu L."/>
            <person name="Gill N."/>
            <person name="Joshi T."/>
            <person name="Libault M."/>
            <person name="Sethuraman A."/>
            <person name="Zhang X.-C."/>
            <person name="Shinozaki K."/>
            <person name="Nguyen H.T."/>
            <person name="Wing R.A."/>
            <person name="Cregan P."/>
            <person name="Specht J."/>
            <person name="Grimwood J."/>
            <person name="Rokhsar D."/>
            <person name="Stacey G."/>
            <person name="Shoemaker R.C."/>
            <person name="Jackson S.A."/>
        </authorList>
    </citation>
    <scope>NUCLEOTIDE SEQUENCE [LARGE SCALE GENOMIC DNA]</scope>
    <source>
        <strain evidence="12">cv. Williams 82</strain>
        <tissue evidence="11">Callus</tissue>
    </source>
</reference>
<dbReference type="AlphaFoldDB" id="I1N8R1"/>
<keyword evidence="3 10" id="KW-0813">Transport</keyword>
<feature type="transmembrane region" description="Helical" evidence="10">
    <location>
        <begin position="154"/>
        <end position="176"/>
    </location>
</feature>
<reference evidence="12" key="2">
    <citation type="submission" date="2018-02" db="UniProtKB">
        <authorList>
            <consortium name="EnsemblPlants"/>
        </authorList>
    </citation>
    <scope>IDENTIFICATION</scope>
    <source>
        <strain evidence="12">Williams 82</strain>
    </source>
</reference>
<accession>I1N8R1</accession>
<sequence>MGYRCIQCGCPVKTLYVQYSPGNIRLMKCENCKAVADEYIECEIMILAIDLILHKPKAYRHLLHNVINQETMKFQGLLWKLAVIFLFFEYYRCLILESSKGKLDSSMSVSPSVSICWKVLMDVLFGNLMFLLTFFFMVMMLFHVSITITRCIDLLLALMISSYFKIFFIAMMVIFTMKKSKLVLLVLLLITSGACLNVCDVKSNTYL</sequence>
<feature type="transmembrane region" description="Helical" evidence="10">
    <location>
        <begin position="182"/>
        <end position="199"/>
    </location>
</feature>
<evidence type="ECO:0000256" key="10">
    <source>
        <dbReference type="RuleBase" id="RU368065"/>
    </source>
</evidence>
<dbReference type="Proteomes" id="UP000008827">
    <property type="component" value="Chromosome 19"/>
</dbReference>
<dbReference type="EnsemblPlants" id="KRG95092">
    <property type="protein sequence ID" value="KRG95092"/>
    <property type="gene ID" value="GLYMA_19G129400"/>
</dbReference>
<dbReference type="Gramene" id="KRG95092">
    <property type="protein sequence ID" value="KRG95092"/>
    <property type="gene ID" value="GLYMA_19G129400"/>
</dbReference>
<comment type="function">
    <text evidence="10">Mediator of sterol homeostasis involved in sterol uptake, trafficking and distribution into membranes.</text>
</comment>
<evidence type="ECO:0000256" key="4">
    <source>
        <dbReference type="ARBA" id="ARBA00022692"/>
    </source>
</evidence>
<dbReference type="EMBL" id="CM000852">
    <property type="protein sequence ID" value="KRG95092.1"/>
    <property type="molecule type" value="Genomic_DNA"/>
</dbReference>
<keyword evidence="9 10" id="KW-0472">Membrane</keyword>
<evidence type="ECO:0000256" key="8">
    <source>
        <dbReference type="ARBA" id="ARBA00023098"/>
    </source>
</evidence>
<keyword evidence="10" id="KW-0746">Sphingolipid metabolism</keyword>
<evidence type="ECO:0000256" key="7">
    <source>
        <dbReference type="ARBA" id="ARBA00023055"/>
    </source>
</evidence>
<dbReference type="PANTHER" id="PTHR14467:SF0">
    <property type="entry name" value="PROTEIN ARV1"/>
    <property type="match status" value="1"/>
</dbReference>
<comment type="function">
    <text evidence="10">Regulates also the sphingolipid metabolism.</text>
</comment>
<keyword evidence="4 10" id="KW-0812">Transmembrane</keyword>
<evidence type="ECO:0000256" key="9">
    <source>
        <dbReference type="ARBA" id="ARBA00023136"/>
    </source>
</evidence>
<dbReference type="GO" id="GO:0005789">
    <property type="term" value="C:endoplasmic reticulum membrane"/>
    <property type="evidence" value="ECO:0007669"/>
    <property type="project" value="UniProtKB-SubCell"/>
</dbReference>
<evidence type="ECO:0000256" key="3">
    <source>
        <dbReference type="ARBA" id="ARBA00022448"/>
    </source>
</evidence>
<dbReference type="Pfam" id="PF04161">
    <property type="entry name" value="Arv1"/>
    <property type="match status" value="1"/>
</dbReference>
<evidence type="ECO:0000313" key="12">
    <source>
        <dbReference type="EnsemblPlants" id="KRG95092"/>
    </source>
</evidence>
<keyword evidence="6 10" id="KW-1133">Transmembrane helix</keyword>
<reference evidence="11" key="3">
    <citation type="submission" date="2018-07" db="EMBL/GenBank/DDBJ databases">
        <title>WGS assembly of Glycine max.</title>
        <authorList>
            <person name="Schmutz J."/>
            <person name="Cannon S."/>
            <person name="Schlueter J."/>
            <person name="Ma J."/>
            <person name="Mitros T."/>
            <person name="Nelson W."/>
            <person name="Hyten D."/>
            <person name="Song Q."/>
            <person name="Thelen J."/>
            <person name="Cheng J."/>
            <person name="Xu D."/>
            <person name="Hellsten U."/>
            <person name="May G."/>
            <person name="Yu Y."/>
            <person name="Sakurai T."/>
            <person name="Umezawa T."/>
            <person name="Bhattacharyya M."/>
            <person name="Sandhu D."/>
            <person name="Valliyodan B."/>
            <person name="Lindquist E."/>
            <person name="Peto M."/>
            <person name="Grant D."/>
            <person name="Shu S."/>
            <person name="Goodstein D."/>
            <person name="Barry K."/>
            <person name="Futrell-Griggs M."/>
            <person name="Abernathy B."/>
            <person name="Du J."/>
            <person name="Tian Z."/>
            <person name="Zhu L."/>
            <person name="Gill N."/>
            <person name="Joshi T."/>
            <person name="Libault M."/>
            <person name="Sethuraman A."/>
            <person name="Zhang X."/>
            <person name="Shinozaki K."/>
            <person name="Nguyen H."/>
            <person name="Wing R."/>
            <person name="Cregan P."/>
            <person name="Specht J."/>
            <person name="Grimwood J."/>
            <person name="Rokhsar D."/>
            <person name="Stacey G."/>
            <person name="Shoemaker R."/>
            <person name="Jackson S."/>
        </authorList>
    </citation>
    <scope>NUCLEOTIDE SEQUENCE</scope>
    <source>
        <tissue evidence="11">Callus</tissue>
    </source>
</reference>
<keyword evidence="8 10" id="KW-0443">Lipid metabolism</keyword>
<feature type="transmembrane region" description="Helical" evidence="10">
    <location>
        <begin position="119"/>
        <end position="142"/>
    </location>
</feature>
<comment type="subcellular location">
    <subcellularLocation>
        <location evidence="1 10">Endoplasmic reticulum membrane</location>
        <topology evidence="1 10">Multi-pass membrane protein</topology>
    </subcellularLocation>
</comment>
<proteinExistence type="inferred from homology"/>
<dbReference type="GO" id="GO:0006665">
    <property type="term" value="P:sphingolipid metabolic process"/>
    <property type="evidence" value="ECO:0007669"/>
    <property type="project" value="UniProtKB-UniRule"/>
</dbReference>
<keyword evidence="7 10" id="KW-0445">Lipid transport</keyword>
<dbReference type="ExpressionAtlas" id="I1N8R1">
    <property type="expression patterns" value="baseline and differential"/>
</dbReference>
<dbReference type="GO" id="GO:0032366">
    <property type="term" value="P:intracellular sterol transport"/>
    <property type="evidence" value="ECO:0007669"/>
    <property type="project" value="UniProtKB-UniRule"/>
</dbReference>
<evidence type="ECO:0000256" key="5">
    <source>
        <dbReference type="ARBA" id="ARBA00022824"/>
    </source>
</evidence>
<evidence type="ECO:0000256" key="2">
    <source>
        <dbReference type="ARBA" id="ARBA00009187"/>
    </source>
</evidence>
<name>I1N8R1_SOYBN</name>
<organism evidence="12">
    <name type="scientific">Glycine max</name>
    <name type="common">Soybean</name>
    <name type="synonym">Glycine hispida</name>
    <dbReference type="NCBI Taxonomy" id="3847"/>
    <lineage>
        <taxon>Eukaryota</taxon>
        <taxon>Viridiplantae</taxon>
        <taxon>Streptophyta</taxon>
        <taxon>Embryophyta</taxon>
        <taxon>Tracheophyta</taxon>
        <taxon>Spermatophyta</taxon>
        <taxon>Magnoliopsida</taxon>
        <taxon>eudicotyledons</taxon>
        <taxon>Gunneridae</taxon>
        <taxon>Pentapetalae</taxon>
        <taxon>rosids</taxon>
        <taxon>fabids</taxon>
        <taxon>Fabales</taxon>
        <taxon>Fabaceae</taxon>
        <taxon>Papilionoideae</taxon>
        <taxon>50 kb inversion clade</taxon>
        <taxon>NPAAA clade</taxon>
        <taxon>indigoferoid/millettioid clade</taxon>
        <taxon>Phaseoleae</taxon>
        <taxon>Glycine</taxon>
        <taxon>Glycine subgen. Soja</taxon>
    </lineage>
</organism>
<protein>
    <recommendedName>
        <fullName evidence="10">Protein ARV</fullName>
    </recommendedName>
</protein>
<gene>
    <name evidence="12" type="primary">LOC100813416</name>
    <name evidence="11" type="ORF">GLYMA_19G129400</name>
</gene>
<evidence type="ECO:0000313" key="11">
    <source>
        <dbReference type="EMBL" id="KRG95092.1"/>
    </source>
</evidence>
<evidence type="ECO:0000313" key="13">
    <source>
        <dbReference type="Proteomes" id="UP000008827"/>
    </source>
</evidence>
<evidence type="ECO:0000256" key="1">
    <source>
        <dbReference type="ARBA" id="ARBA00004477"/>
    </source>
</evidence>
<dbReference type="InterPro" id="IPR007290">
    <property type="entry name" value="Arv1"/>
</dbReference>
<dbReference type="GO" id="GO:0016125">
    <property type="term" value="P:sterol metabolic process"/>
    <property type="evidence" value="ECO:0007669"/>
    <property type="project" value="UniProtKB-UniRule"/>
</dbReference>
<dbReference type="GO" id="GO:0097036">
    <property type="term" value="P:regulation of plasma membrane sterol distribution"/>
    <property type="evidence" value="ECO:0007669"/>
    <property type="project" value="UniProtKB-UniRule"/>
</dbReference>
<keyword evidence="5 10" id="KW-0256">Endoplasmic reticulum</keyword>
<comment type="similarity">
    <text evidence="2 10">Belongs to the ARV1 family.</text>
</comment>
<feature type="transmembrane region" description="Helical" evidence="10">
    <location>
        <begin position="77"/>
        <end position="99"/>
    </location>
</feature>
<dbReference type="PANTHER" id="PTHR14467">
    <property type="entry name" value="ARV1"/>
    <property type="match status" value="1"/>
</dbReference>
<keyword evidence="13" id="KW-1185">Reference proteome</keyword>